<keyword evidence="3" id="KW-1185">Reference proteome</keyword>
<accession>A0A7W7VPP0</accession>
<dbReference type="GO" id="GO:0005524">
    <property type="term" value="F:ATP binding"/>
    <property type="evidence" value="ECO:0007669"/>
    <property type="project" value="InterPro"/>
</dbReference>
<evidence type="ECO:0000259" key="1">
    <source>
        <dbReference type="Pfam" id="PF00005"/>
    </source>
</evidence>
<reference evidence="2 3" key="1">
    <citation type="submission" date="2020-08" db="EMBL/GenBank/DDBJ databases">
        <title>Genomic Encyclopedia of Type Strains, Phase III (KMG-III): the genomes of soil and plant-associated and newly described type strains.</title>
        <authorList>
            <person name="Whitman W."/>
        </authorList>
    </citation>
    <scope>NUCLEOTIDE SEQUENCE [LARGE SCALE GENOMIC DNA]</scope>
    <source>
        <strain evidence="2 3">CECT 8840</strain>
    </source>
</reference>
<evidence type="ECO:0000313" key="2">
    <source>
        <dbReference type="EMBL" id="MBB4917475.1"/>
    </source>
</evidence>
<evidence type="ECO:0000313" key="3">
    <source>
        <dbReference type="Proteomes" id="UP000552644"/>
    </source>
</evidence>
<comment type="caution">
    <text evidence="2">The sequence shown here is derived from an EMBL/GenBank/DDBJ whole genome shotgun (WGS) entry which is preliminary data.</text>
</comment>
<keyword evidence="2" id="KW-0449">Lipoprotein</keyword>
<proteinExistence type="predicted"/>
<feature type="domain" description="ABC transporter" evidence="1">
    <location>
        <begin position="6"/>
        <end position="34"/>
    </location>
</feature>
<dbReference type="Proteomes" id="UP000552644">
    <property type="component" value="Unassembled WGS sequence"/>
</dbReference>
<dbReference type="InterPro" id="IPR027417">
    <property type="entry name" value="P-loop_NTPase"/>
</dbReference>
<organism evidence="2 3">
    <name type="scientific">Streptosporangium saharense</name>
    <dbReference type="NCBI Taxonomy" id="1706840"/>
    <lineage>
        <taxon>Bacteria</taxon>
        <taxon>Bacillati</taxon>
        <taxon>Actinomycetota</taxon>
        <taxon>Actinomycetes</taxon>
        <taxon>Streptosporangiales</taxon>
        <taxon>Streptosporangiaceae</taxon>
        <taxon>Streptosporangium</taxon>
    </lineage>
</organism>
<dbReference type="RefSeq" id="WP_184717708.1">
    <property type="nucleotide sequence ID" value="NZ_JACHJP010000004.1"/>
</dbReference>
<dbReference type="Gene3D" id="3.40.50.300">
    <property type="entry name" value="P-loop containing nucleotide triphosphate hydrolases"/>
    <property type="match status" value="1"/>
</dbReference>
<dbReference type="Pfam" id="PF00005">
    <property type="entry name" value="ABC_tran"/>
    <property type="match status" value="1"/>
</dbReference>
<dbReference type="InterPro" id="IPR003439">
    <property type="entry name" value="ABC_transporter-like_ATP-bd"/>
</dbReference>
<dbReference type="EMBL" id="JACHJP010000004">
    <property type="protein sequence ID" value="MBB4917475.1"/>
    <property type="molecule type" value="Genomic_DNA"/>
</dbReference>
<dbReference type="GO" id="GO:0016887">
    <property type="term" value="F:ATP hydrolysis activity"/>
    <property type="evidence" value="ECO:0007669"/>
    <property type="project" value="InterPro"/>
</dbReference>
<sequence length="37" mass="3705">MTVPVLGIEAGEFVTVVGPPGTGKSTLMNCLSGIDTI</sequence>
<gene>
    <name evidence="2" type="ORF">FHS44_004583</name>
</gene>
<dbReference type="AlphaFoldDB" id="A0A7W7VPP0"/>
<protein>
    <submittedName>
        <fullName evidence="2">ABC-type lipoprotein export system ATPase subunit</fullName>
    </submittedName>
</protein>
<name>A0A7W7VPP0_9ACTN</name>
<dbReference type="SUPFAM" id="SSF52540">
    <property type="entry name" value="P-loop containing nucleoside triphosphate hydrolases"/>
    <property type="match status" value="1"/>
</dbReference>